<dbReference type="SUPFAM" id="SSF53213">
    <property type="entry name" value="LigB-like"/>
    <property type="match status" value="1"/>
</dbReference>
<sequence>MLTAAALVPSPLILVPELNGASAGPTEPLRTAAVAAATRLGELADQWTVVGVGAFEQTVAPESVGTFAGFGVDVRVGLSADALGDPDPTMPIAALVAGWLRGQAAPDAVVDVRILAVDSSPIYCADFGAQLRAELDADDTARGLLIVADGATTLTAKAPGAFHPAAAEFQDALNRALDQGDCNTLAQLDPVVCLELGAVGRPALQVLAAVFSDTTPQVTTLYQAAPYGVGYHVGLWVP</sequence>
<gene>
    <name evidence="1" type="ORF">FGL95_03615</name>
</gene>
<dbReference type="Proteomes" id="UP000535543">
    <property type="component" value="Unassembled WGS sequence"/>
</dbReference>
<reference evidence="1 2" key="2">
    <citation type="submission" date="2020-06" db="EMBL/GenBank/DDBJ databases">
        <title>Antribacter stalactiti gen. nov., sp. nov., a new member of the family Nacardiaceae isolated from a cave.</title>
        <authorList>
            <person name="Kim I.S."/>
        </authorList>
    </citation>
    <scope>NUCLEOTIDE SEQUENCE [LARGE SCALE GENOMIC DNA]</scope>
    <source>
        <strain evidence="1 2">YC2-7</strain>
    </source>
</reference>
<protein>
    <submittedName>
        <fullName evidence="1">Uncharacterized protein</fullName>
    </submittedName>
</protein>
<evidence type="ECO:0000313" key="2">
    <source>
        <dbReference type="Proteomes" id="UP000535543"/>
    </source>
</evidence>
<dbReference type="Gene3D" id="3.40.830.10">
    <property type="entry name" value="LigB-like"/>
    <property type="match status" value="1"/>
</dbReference>
<proteinExistence type="predicted"/>
<keyword evidence="2" id="KW-1185">Reference proteome</keyword>
<accession>A0A848K5U5</accession>
<dbReference type="AlphaFoldDB" id="A0A848K5U5"/>
<evidence type="ECO:0000313" key="1">
    <source>
        <dbReference type="EMBL" id="NMN94123.1"/>
    </source>
</evidence>
<organism evidence="1 2">
    <name type="scientific">Antrihabitans stalactiti</name>
    <dbReference type="NCBI Taxonomy" id="2584121"/>
    <lineage>
        <taxon>Bacteria</taxon>
        <taxon>Bacillati</taxon>
        <taxon>Actinomycetota</taxon>
        <taxon>Actinomycetes</taxon>
        <taxon>Mycobacteriales</taxon>
        <taxon>Nocardiaceae</taxon>
        <taxon>Antrihabitans</taxon>
    </lineage>
</organism>
<dbReference type="EMBL" id="VCQU01000001">
    <property type="protein sequence ID" value="NMN94123.1"/>
    <property type="molecule type" value="Genomic_DNA"/>
</dbReference>
<dbReference type="RefSeq" id="WP_169584812.1">
    <property type="nucleotide sequence ID" value="NZ_VCQU01000001.1"/>
</dbReference>
<reference evidence="1 2" key="1">
    <citation type="submission" date="2019-05" db="EMBL/GenBank/DDBJ databases">
        <authorList>
            <person name="Lee S.D."/>
        </authorList>
    </citation>
    <scope>NUCLEOTIDE SEQUENCE [LARGE SCALE GENOMIC DNA]</scope>
    <source>
        <strain evidence="1 2">YC2-7</strain>
    </source>
</reference>
<name>A0A848K5U5_9NOCA</name>
<comment type="caution">
    <text evidence="1">The sequence shown here is derived from an EMBL/GenBank/DDBJ whole genome shotgun (WGS) entry which is preliminary data.</text>
</comment>